<dbReference type="HOGENOM" id="CLU_1214429_0_0_1"/>
<reference evidence="2" key="1">
    <citation type="submission" date="2011-08" db="EMBL/GenBank/DDBJ databases">
        <title>The draft genome of Latimeria chalumnae.</title>
        <authorList>
            <person name="Di Palma F."/>
            <person name="Alfoldi J."/>
            <person name="Johnson J."/>
            <person name="Berlin A."/>
            <person name="Gnerre S."/>
            <person name="Jaffe D."/>
            <person name="MacCallum I."/>
            <person name="Young S."/>
            <person name="Walker B.J."/>
            <person name="Lander E."/>
            <person name="Lindblad-Toh K."/>
        </authorList>
    </citation>
    <scope>NUCLEOTIDE SEQUENCE [LARGE SCALE GENOMIC DNA]</scope>
    <source>
        <strain evidence="2">Wild caught</strain>
    </source>
</reference>
<reference evidence="1" key="3">
    <citation type="submission" date="2025-09" db="UniProtKB">
        <authorList>
            <consortium name="Ensembl"/>
        </authorList>
    </citation>
    <scope>IDENTIFICATION</scope>
</reference>
<evidence type="ECO:0000313" key="2">
    <source>
        <dbReference type="Proteomes" id="UP000008672"/>
    </source>
</evidence>
<name>M3XL61_LATCH</name>
<accession>M3XL61</accession>
<dbReference type="Bgee" id="ENSLACG00000022286">
    <property type="expression patterns" value="Expressed in muscle tissue and 2 other cell types or tissues"/>
</dbReference>
<evidence type="ECO:0000313" key="1">
    <source>
        <dbReference type="Ensembl" id="ENSLACP00000023467.1"/>
    </source>
</evidence>
<dbReference type="GeneTree" id="ENSGT00390000004791"/>
<dbReference type="STRING" id="7897.ENSLACP00000023467"/>
<dbReference type="AlphaFoldDB" id="M3XL61"/>
<proteinExistence type="predicted"/>
<dbReference type="Ensembl" id="ENSLACT00000025875.1">
    <property type="protein sequence ID" value="ENSLACP00000023467.1"/>
    <property type="gene ID" value="ENSLACG00000022286.1"/>
</dbReference>
<sequence length="228" mass="25849">MSQKSLLEEISQWNEEMCQKELECVLPKLVSMYQCSDSWSEHIRVLKILTEMFMPHISVAEIGTFLSQVLPKAVKFFDELMDELSSQAEGLSSQNADLCTSFRNILQTMVQLLGILTGCVRNISALEETMAMENIHSLPFSVVHVLKSTFTHCKDIETVYSGRLHLVSDLLQSLFREAYSLQKQLMELLDRIVLELTAPEEEIVGMVTGKNSSPKCKFIICSRGPFSF</sequence>
<protein>
    <submittedName>
        <fullName evidence="1">Uncharacterized protein</fullName>
    </submittedName>
</protein>
<reference evidence="1" key="2">
    <citation type="submission" date="2025-08" db="UniProtKB">
        <authorList>
            <consortium name="Ensembl"/>
        </authorList>
    </citation>
    <scope>IDENTIFICATION</scope>
</reference>
<dbReference type="EMBL" id="AFYH01266166">
    <property type="status" value="NOT_ANNOTATED_CDS"/>
    <property type="molecule type" value="Genomic_DNA"/>
</dbReference>
<keyword evidence="2" id="KW-1185">Reference proteome</keyword>
<dbReference type="Proteomes" id="UP000008672">
    <property type="component" value="Unassembled WGS sequence"/>
</dbReference>
<organism evidence="1 2">
    <name type="scientific">Latimeria chalumnae</name>
    <name type="common">Coelacanth</name>
    <dbReference type="NCBI Taxonomy" id="7897"/>
    <lineage>
        <taxon>Eukaryota</taxon>
        <taxon>Metazoa</taxon>
        <taxon>Chordata</taxon>
        <taxon>Craniata</taxon>
        <taxon>Vertebrata</taxon>
        <taxon>Euteleostomi</taxon>
        <taxon>Coelacanthiformes</taxon>
        <taxon>Coelacanthidae</taxon>
        <taxon>Latimeria</taxon>
    </lineage>
</organism>
<dbReference type="PANTHER" id="PTHR16071">
    <property type="entry name" value="CHROMOSOME 1 OPEN READING FRAME 112"/>
    <property type="match status" value="1"/>
</dbReference>
<dbReference type="InterPro" id="IPR027902">
    <property type="entry name" value="DUF4487"/>
</dbReference>
<dbReference type="PANTHER" id="PTHR16071:SF2">
    <property type="entry name" value="FIGNL1-INTERACTING REGULATOR OF RECOMBINATION AND MITOSIS"/>
    <property type="match status" value="1"/>
</dbReference>
<dbReference type="eggNOG" id="ENOG502QQPV">
    <property type="taxonomic scope" value="Eukaryota"/>
</dbReference>
<dbReference type="InParanoid" id="M3XL61"/>